<evidence type="ECO:0000313" key="10">
    <source>
        <dbReference type="EMBL" id="KAJ8049072.1"/>
    </source>
</evidence>
<dbReference type="InterPro" id="IPR036397">
    <property type="entry name" value="RNaseH_sf"/>
</dbReference>
<dbReference type="EC" id="2.7.7.7" evidence="2"/>
<gene>
    <name evidence="10" type="ORF">HOLleu_01639</name>
</gene>
<dbReference type="AlphaFoldDB" id="A0A9Q1CPA4"/>
<keyword evidence="6" id="KW-0239">DNA-directed DNA polymerase</keyword>
<dbReference type="OrthoDB" id="6143337at2759"/>
<evidence type="ECO:0000256" key="4">
    <source>
        <dbReference type="ARBA" id="ARBA00022695"/>
    </source>
</evidence>
<evidence type="ECO:0000256" key="2">
    <source>
        <dbReference type="ARBA" id="ARBA00012417"/>
    </source>
</evidence>
<proteinExistence type="inferred from homology"/>
<dbReference type="EMBL" id="JAIZAY010000001">
    <property type="protein sequence ID" value="KAJ8049072.1"/>
    <property type="molecule type" value="Genomic_DNA"/>
</dbReference>
<keyword evidence="5" id="KW-0235">DNA replication</keyword>
<evidence type="ECO:0000256" key="6">
    <source>
        <dbReference type="ARBA" id="ARBA00022932"/>
    </source>
</evidence>
<name>A0A9Q1CPA4_HOLLE</name>
<evidence type="ECO:0000313" key="11">
    <source>
        <dbReference type="Proteomes" id="UP001152320"/>
    </source>
</evidence>
<dbReference type="GO" id="GO:0000166">
    <property type="term" value="F:nucleotide binding"/>
    <property type="evidence" value="ECO:0007669"/>
    <property type="project" value="InterPro"/>
</dbReference>
<dbReference type="Gene3D" id="3.30.420.10">
    <property type="entry name" value="Ribonuclease H-like superfamily/Ribonuclease H"/>
    <property type="match status" value="1"/>
</dbReference>
<dbReference type="PANTHER" id="PTHR33568">
    <property type="entry name" value="DNA POLYMERASE"/>
    <property type="match status" value="1"/>
</dbReference>
<evidence type="ECO:0000256" key="3">
    <source>
        <dbReference type="ARBA" id="ARBA00022679"/>
    </source>
</evidence>
<reference evidence="10" key="1">
    <citation type="submission" date="2021-10" db="EMBL/GenBank/DDBJ databases">
        <title>Tropical sea cucumber genome reveals ecological adaptation and Cuvierian tubules defense mechanism.</title>
        <authorList>
            <person name="Chen T."/>
        </authorList>
    </citation>
    <scope>NUCLEOTIDE SEQUENCE</scope>
    <source>
        <strain evidence="10">Nanhai2018</strain>
        <tissue evidence="10">Muscle</tissue>
    </source>
</reference>
<dbReference type="InterPro" id="IPR012337">
    <property type="entry name" value="RNaseH-like_sf"/>
</dbReference>
<sequence>MQPIRQNNREPDDMIQGFAFFDFECRQEDVCIDDNQSLQHVPNFCVVHRVCDACVMDNDIQNDCKTCGQREHIFKGEETLSSLCQFLLNNPNFIAVAHNMSGYDGQFILQYLNEIGLPPQNVIMNGTKLMSLELNKHCKIIDSYNFIPIPLSAFPKTFGLKEMKKGYFPYLFNTKEHETYSGPWPSASFYNPDRMTTEGRKLFLDWFNSRIDKVFHMEEEITAYCKSDVNLLRQGCIQFRNLFIVKTSVDPFKKCLMITSTCMRVFRRIF</sequence>
<dbReference type="GO" id="GO:0006260">
    <property type="term" value="P:DNA replication"/>
    <property type="evidence" value="ECO:0007669"/>
    <property type="project" value="UniProtKB-KW"/>
</dbReference>
<feature type="domain" description="DNA-directed DNA polymerase family B mitochondria/virus" evidence="9">
    <location>
        <begin position="89"/>
        <end position="270"/>
    </location>
</feature>
<organism evidence="10 11">
    <name type="scientific">Holothuria leucospilota</name>
    <name type="common">Black long sea cucumber</name>
    <name type="synonym">Mertensiothuria leucospilota</name>
    <dbReference type="NCBI Taxonomy" id="206669"/>
    <lineage>
        <taxon>Eukaryota</taxon>
        <taxon>Metazoa</taxon>
        <taxon>Echinodermata</taxon>
        <taxon>Eleutherozoa</taxon>
        <taxon>Echinozoa</taxon>
        <taxon>Holothuroidea</taxon>
        <taxon>Aspidochirotacea</taxon>
        <taxon>Aspidochirotida</taxon>
        <taxon>Holothuriidae</taxon>
        <taxon>Holothuria</taxon>
    </lineage>
</organism>
<dbReference type="InterPro" id="IPR004868">
    <property type="entry name" value="DNA-dir_DNA_pol_B_mt/vir"/>
</dbReference>
<evidence type="ECO:0000256" key="1">
    <source>
        <dbReference type="ARBA" id="ARBA00005755"/>
    </source>
</evidence>
<accession>A0A9Q1CPA4</accession>
<comment type="caution">
    <text evidence="10">The sequence shown here is derived from an EMBL/GenBank/DDBJ whole genome shotgun (WGS) entry which is preliminary data.</text>
</comment>
<evidence type="ECO:0000259" key="9">
    <source>
        <dbReference type="Pfam" id="PF03175"/>
    </source>
</evidence>
<dbReference type="GO" id="GO:0003677">
    <property type="term" value="F:DNA binding"/>
    <property type="evidence" value="ECO:0007669"/>
    <property type="project" value="UniProtKB-KW"/>
</dbReference>
<evidence type="ECO:0000256" key="5">
    <source>
        <dbReference type="ARBA" id="ARBA00022705"/>
    </source>
</evidence>
<dbReference type="Proteomes" id="UP001152320">
    <property type="component" value="Chromosome 1"/>
</dbReference>
<keyword evidence="7" id="KW-0238">DNA-binding</keyword>
<keyword evidence="11" id="KW-1185">Reference proteome</keyword>
<comment type="catalytic activity">
    <reaction evidence="8">
        <text>DNA(n) + a 2'-deoxyribonucleoside 5'-triphosphate = DNA(n+1) + diphosphate</text>
        <dbReference type="Rhea" id="RHEA:22508"/>
        <dbReference type="Rhea" id="RHEA-COMP:17339"/>
        <dbReference type="Rhea" id="RHEA-COMP:17340"/>
        <dbReference type="ChEBI" id="CHEBI:33019"/>
        <dbReference type="ChEBI" id="CHEBI:61560"/>
        <dbReference type="ChEBI" id="CHEBI:173112"/>
        <dbReference type="EC" id="2.7.7.7"/>
    </reaction>
</comment>
<dbReference type="Pfam" id="PF03175">
    <property type="entry name" value="DNA_pol_B_2"/>
    <property type="match status" value="1"/>
</dbReference>
<evidence type="ECO:0000256" key="8">
    <source>
        <dbReference type="ARBA" id="ARBA00049244"/>
    </source>
</evidence>
<comment type="similarity">
    <text evidence="1">Belongs to the DNA polymerase type-B family.</text>
</comment>
<keyword evidence="3" id="KW-0808">Transferase</keyword>
<evidence type="ECO:0000256" key="7">
    <source>
        <dbReference type="ARBA" id="ARBA00023125"/>
    </source>
</evidence>
<dbReference type="GO" id="GO:0003887">
    <property type="term" value="F:DNA-directed DNA polymerase activity"/>
    <property type="evidence" value="ECO:0007669"/>
    <property type="project" value="UniProtKB-KW"/>
</dbReference>
<keyword evidence="4" id="KW-0548">Nucleotidyltransferase</keyword>
<dbReference type="PANTHER" id="PTHR33568:SF3">
    <property type="entry name" value="DNA-DIRECTED DNA POLYMERASE"/>
    <property type="match status" value="1"/>
</dbReference>
<dbReference type="SUPFAM" id="SSF53098">
    <property type="entry name" value="Ribonuclease H-like"/>
    <property type="match status" value="1"/>
</dbReference>
<protein>
    <recommendedName>
        <fullName evidence="2">DNA-directed DNA polymerase</fullName>
        <ecNumber evidence="2">2.7.7.7</ecNumber>
    </recommendedName>
</protein>